<reference evidence="13 14" key="1">
    <citation type="journal article" date="2021" name="Sci. Rep.">
        <title>The distribution of antibiotic resistance genes in chicken gut microbiota commensals.</title>
        <authorList>
            <person name="Juricova H."/>
            <person name="Matiasovicova J."/>
            <person name="Kubasova T."/>
            <person name="Cejkova D."/>
            <person name="Rychlik I."/>
        </authorList>
    </citation>
    <scope>NUCLEOTIDE SEQUENCE [LARGE SCALE GENOMIC DNA]</scope>
    <source>
        <strain evidence="13 14">An829</strain>
    </source>
</reference>
<feature type="short sequence motif" description="'HIGH' region" evidence="9">
    <location>
        <begin position="129"/>
        <end position="139"/>
    </location>
</feature>
<dbReference type="Proteomes" id="UP000715095">
    <property type="component" value="Unassembled WGS sequence"/>
</dbReference>
<dbReference type="InterPro" id="IPR001278">
    <property type="entry name" value="Arg-tRNA-ligase"/>
</dbReference>
<evidence type="ECO:0000256" key="9">
    <source>
        <dbReference type="HAMAP-Rule" id="MF_00123"/>
    </source>
</evidence>
<dbReference type="SUPFAM" id="SSF47323">
    <property type="entry name" value="Anticodon-binding domain of a subclass of class I aminoacyl-tRNA synthetases"/>
    <property type="match status" value="1"/>
</dbReference>
<dbReference type="InterPro" id="IPR035684">
    <property type="entry name" value="ArgRS_core"/>
</dbReference>
<evidence type="ECO:0000256" key="5">
    <source>
        <dbReference type="ARBA" id="ARBA00022840"/>
    </source>
</evidence>
<dbReference type="HAMAP" id="MF_00123">
    <property type="entry name" value="Arg_tRNA_synth"/>
    <property type="match status" value="1"/>
</dbReference>
<dbReference type="SUPFAM" id="SSF55190">
    <property type="entry name" value="Arginyl-tRNA synthetase (ArgRS), N-terminal 'additional' domain"/>
    <property type="match status" value="1"/>
</dbReference>
<dbReference type="Gene3D" id="1.10.730.10">
    <property type="entry name" value="Isoleucyl-tRNA Synthetase, Domain 1"/>
    <property type="match status" value="1"/>
</dbReference>
<dbReference type="Pfam" id="PF05746">
    <property type="entry name" value="DALR_1"/>
    <property type="match status" value="1"/>
</dbReference>
<keyword evidence="2 9" id="KW-0963">Cytoplasm</keyword>
<keyword evidence="6 9" id="KW-0648">Protein biosynthesis</keyword>
<dbReference type="GO" id="GO:0004814">
    <property type="term" value="F:arginine-tRNA ligase activity"/>
    <property type="evidence" value="ECO:0007669"/>
    <property type="project" value="UniProtKB-EC"/>
</dbReference>
<dbReference type="SMART" id="SM00836">
    <property type="entry name" value="DALR_1"/>
    <property type="match status" value="1"/>
</dbReference>
<evidence type="ECO:0000256" key="6">
    <source>
        <dbReference type="ARBA" id="ARBA00022917"/>
    </source>
</evidence>
<gene>
    <name evidence="9" type="primary">argS</name>
    <name evidence="13" type="ORF">H6A60_01370</name>
</gene>
<keyword evidence="7 9" id="KW-0030">Aminoacyl-tRNA synthetase</keyword>
<evidence type="ECO:0000256" key="8">
    <source>
        <dbReference type="ARBA" id="ARBA00049339"/>
    </source>
</evidence>
<dbReference type="RefSeq" id="WP_205101545.1">
    <property type="nucleotide sequence ID" value="NZ_JACJJC010000001.1"/>
</dbReference>
<evidence type="ECO:0000313" key="13">
    <source>
        <dbReference type="EMBL" id="MBM6703166.1"/>
    </source>
</evidence>
<dbReference type="EMBL" id="JACJJC010000001">
    <property type="protein sequence ID" value="MBM6703166.1"/>
    <property type="molecule type" value="Genomic_DNA"/>
</dbReference>
<dbReference type="EC" id="6.1.1.19" evidence="9"/>
<evidence type="ECO:0000313" key="14">
    <source>
        <dbReference type="Proteomes" id="UP000715095"/>
    </source>
</evidence>
<dbReference type="CDD" id="cd00671">
    <property type="entry name" value="ArgRS_core"/>
    <property type="match status" value="1"/>
</dbReference>
<comment type="catalytic activity">
    <reaction evidence="8 9">
        <text>tRNA(Arg) + L-arginine + ATP = L-arginyl-tRNA(Arg) + AMP + diphosphate</text>
        <dbReference type="Rhea" id="RHEA:20301"/>
        <dbReference type="Rhea" id="RHEA-COMP:9658"/>
        <dbReference type="Rhea" id="RHEA-COMP:9673"/>
        <dbReference type="ChEBI" id="CHEBI:30616"/>
        <dbReference type="ChEBI" id="CHEBI:32682"/>
        <dbReference type="ChEBI" id="CHEBI:33019"/>
        <dbReference type="ChEBI" id="CHEBI:78442"/>
        <dbReference type="ChEBI" id="CHEBI:78513"/>
        <dbReference type="ChEBI" id="CHEBI:456215"/>
        <dbReference type="EC" id="6.1.1.19"/>
    </reaction>
</comment>
<dbReference type="PROSITE" id="PS00178">
    <property type="entry name" value="AA_TRNA_LIGASE_I"/>
    <property type="match status" value="1"/>
</dbReference>
<dbReference type="InterPro" id="IPR005148">
    <property type="entry name" value="Arg-tRNA-synth_N"/>
</dbReference>
<comment type="subunit">
    <text evidence="9">Monomer.</text>
</comment>
<dbReference type="Pfam" id="PF03485">
    <property type="entry name" value="Arg_tRNA_synt_N"/>
    <property type="match status" value="1"/>
</dbReference>
<dbReference type="InterPro" id="IPR036695">
    <property type="entry name" value="Arg-tRNA-synth_N_sf"/>
</dbReference>
<dbReference type="PANTHER" id="PTHR11956">
    <property type="entry name" value="ARGINYL-TRNA SYNTHETASE"/>
    <property type="match status" value="1"/>
</dbReference>
<organism evidence="13 14">
    <name type="scientific">Sutterella massiliensis</name>
    <dbReference type="NCBI Taxonomy" id="1816689"/>
    <lineage>
        <taxon>Bacteria</taxon>
        <taxon>Pseudomonadati</taxon>
        <taxon>Pseudomonadota</taxon>
        <taxon>Betaproteobacteria</taxon>
        <taxon>Burkholderiales</taxon>
        <taxon>Sutterellaceae</taxon>
        <taxon>Sutterella</taxon>
    </lineage>
</organism>
<feature type="domain" description="Arginyl tRNA synthetase N-terminal" evidence="12">
    <location>
        <begin position="7"/>
        <end position="92"/>
    </location>
</feature>
<dbReference type="SMART" id="SM01016">
    <property type="entry name" value="Arg_tRNA_synt_N"/>
    <property type="match status" value="1"/>
</dbReference>
<proteinExistence type="inferred from homology"/>
<dbReference type="InterPro" id="IPR008909">
    <property type="entry name" value="DALR_anticod-bd"/>
</dbReference>
<dbReference type="Gene3D" id="3.40.50.620">
    <property type="entry name" value="HUPs"/>
    <property type="match status" value="1"/>
</dbReference>
<evidence type="ECO:0000259" key="12">
    <source>
        <dbReference type="SMART" id="SM01016"/>
    </source>
</evidence>
<keyword evidence="3 9" id="KW-0436">Ligase</keyword>
<dbReference type="NCBIfam" id="TIGR00456">
    <property type="entry name" value="argS"/>
    <property type="match status" value="1"/>
</dbReference>
<dbReference type="PANTHER" id="PTHR11956:SF5">
    <property type="entry name" value="ARGININE--TRNA LIGASE, CYTOPLASMIC"/>
    <property type="match status" value="1"/>
</dbReference>
<feature type="domain" description="DALR anticodon binding" evidence="11">
    <location>
        <begin position="453"/>
        <end position="576"/>
    </location>
</feature>
<dbReference type="PRINTS" id="PR01038">
    <property type="entry name" value="TRNASYNTHARG"/>
</dbReference>
<evidence type="ECO:0000256" key="2">
    <source>
        <dbReference type="ARBA" id="ARBA00022490"/>
    </source>
</evidence>
<sequence length="588" mass="64536">MLAQQKEALKGLIAKALHSLGIEDAEVVLERPKDPAHGDIACTSALQLARRLKQNPRAIGESVAAALRNDPEAAALVDSVEVAGPGFINFRFAQNAKSEIIRHVLREGEHFGRSDAHKGESVLLEYVSANPTGPLHLGHARQGALGDVLANLLASQGWTVSREFYYNDAGVQIGNLAMSVQLRCRECLGEEIELPENAYHGEYIVAIAKDYLAKKPVHAHSGEIVESTGDYNDIECIRRYAVAYLRNEQDDDLSALGVRFDNYFLESSLYSSGALKKAVDAMIASGNTYEAEGALWLKTTAFEDLGNGLKDDKDRVMRKADGTYTYFVPDVAYHLNKFSRGYTKAVNIQGTDHHGTIARVRAGLQAAGAVLGINVPKTFPEYILHKMLSVIMNGEPVKMSKRSGNYVTLRDLVDWAGRDAARYFLVARKADAEFVFDVNLAREKSDENPVYYLQYAHARICSVFANAKEKGFEVPSDEALKSAPLATLESDAAQHLVATIAEFPNTLSLAARDHAPHLLCYYLKDLAAAVHGFYNAERVLVEDEAARLDRLALLAAARQVLRNGLSLLGISAPEFMTRKEDESEEAAQ</sequence>
<protein>
    <recommendedName>
        <fullName evidence="9">Arginine--tRNA ligase</fullName>
        <ecNumber evidence="9">6.1.1.19</ecNumber>
    </recommendedName>
    <alternativeName>
        <fullName evidence="9">Arginyl-tRNA synthetase</fullName>
        <shortName evidence="9">ArgRS</shortName>
    </alternativeName>
</protein>
<keyword evidence="5 9" id="KW-0067">ATP-binding</keyword>
<evidence type="ECO:0000256" key="10">
    <source>
        <dbReference type="RuleBase" id="RU363038"/>
    </source>
</evidence>
<comment type="subcellular location">
    <subcellularLocation>
        <location evidence="9">Cytoplasm</location>
    </subcellularLocation>
</comment>
<dbReference type="InterPro" id="IPR001412">
    <property type="entry name" value="aa-tRNA-synth_I_CS"/>
</dbReference>
<keyword evidence="14" id="KW-1185">Reference proteome</keyword>
<accession>A0ABS2DP71</accession>
<name>A0ABS2DP71_9BURK</name>
<evidence type="ECO:0000256" key="3">
    <source>
        <dbReference type="ARBA" id="ARBA00022598"/>
    </source>
</evidence>
<dbReference type="Gene3D" id="3.30.1360.70">
    <property type="entry name" value="Arginyl tRNA synthetase N-terminal domain"/>
    <property type="match status" value="1"/>
</dbReference>
<dbReference type="Pfam" id="PF00750">
    <property type="entry name" value="tRNA-synt_1d"/>
    <property type="match status" value="1"/>
</dbReference>
<evidence type="ECO:0000256" key="4">
    <source>
        <dbReference type="ARBA" id="ARBA00022741"/>
    </source>
</evidence>
<dbReference type="SUPFAM" id="SSF52374">
    <property type="entry name" value="Nucleotidylyl transferase"/>
    <property type="match status" value="1"/>
</dbReference>
<evidence type="ECO:0000256" key="7">
    <source>
        <dbReference type="ARBA" id="ARBA00023146"/>
    </source>
</evidence>
<dbReference type="InterPro" id="IPR009080">
    <property type="entry name" value="tRNAsynth_Ia_anticodon-bd"/>
</dbReference>
<dbReference type="InterPro" id="IPR014729">
    <property type="entry name" value="Rossmann-like_a/b/a_fold"/>
</dbReference>
<keyword evidence="4 9" id="KW-0547">Nucleotide-binding</keyword>
<evidence type="ECO:0000256" key="1">
    <source>
        <dbReference type="ARBA" id="ARBA00005594"/>
    </source>
</evidence>
<comment type="similarity">
    <text evidence="1 9 10">Belongs to the class-I aminoacyl-tRNA synthetase family.</text>
</comment>
<evidence type="ECO:0000259" key="11">
    <source>
        <dbReference type="SMART" id="SM00836"/>
    </source>
</evidence>
<comment type="caution">
    <text evidence="13">The sequence shown here is derived from an EMBL/GenBank/DDBJ whole genome shotgun (WGS) entry which is preliminary data.</text>
</comment>